<dbReference type="RefSeq" id="XP_025485570.1">
    <property type="nucleotide sequence ID" value="XM_025630943.1"/>
</dbReference>
<dbReference type="GeneID" id="37133684"/>
<dbReference type="Proteomes" id="UP000248340">
    <property type="component" value="Unassembled WGS sequence"/>
</dbReference>
<keyword evidence="2" id="KW-1185">Reference proteome</keyword>
<protein>
    <submittedName>
        <fullName evidence="1">Uncharacterized protein</fullName>
    </submittedName>
</protein>
<accession>A0A319BVJ8</accession>
<dbReference type="VEuPathDB" id="FungiDB:BO82DRAFT_264474"/>
<sequence length="98" mass="11699">GIHNKDIAHIFDNQLLCDHVQSISQHLSRDVLLKLSFLTWYFDARGLVSTELRYFLAKPLDNFDLVFENIWQSLVNRSEYHKTKLEFFQEMITLLKEL</sequence>
<organism evidence="1 2">
    <name type="scientific">Aspergillus uvarum CBS 121591</name>
    <dbReference type="NCBI Taxonomy" id="1448315"/>
    <lineage>
        <taxon>Eukaryota</taxon>
        <taxon>Fungi</taxon>
        <taxon>Dikarya</taxon>
        <taxon>Ascomycota</taxon>
        <taxon>Pezizomycotina</taxon>
        <taxon>Eurotiomycetes</taxon>
        <taxon>Eurotiomycetidae</taxon>
        <taxon>Eurotiales</taxon>
        <taxon>Aspergillaceae</taxon>
        <taxon>Aspergillus</taxon>
        <taxon>Aspergillus subgen. Circumdati</taxon>
    </lineage>
</organism>
<feature type="non-terminal residue" evidence="1">
    <location>
        <position position="1"/>
    </location>
</feature>
<dbReference type="AlphaFoldDB" id="A0A319BVJ8"/>
<gene>
    <name evidence="1" type="ORF">BO82DRAFT_264474</name>
</gene>
<evidence type="ECO:0000313" key="1">
    <source>
        <dbReference type="EMBL" id="PYH75370.1"/>
    </source>
</evidence>
<feature type="non-terminal residue" evidence="1">
    <location>
        <position position="98"/>
    </location>
</feature>
<proteinExistence type="predicted"/>
<reference evidence="1 2" key="1">
    <citation type="submission" date="2016-12" db="EMBL/GenBank/DDBJ databases">
        <title>The genomes of Aspergillus section Nigri reveals drivers in fungal speciation.</title>
        <authorList>
            <consortium name="DOE Joint Genome Institute"/>
            <person name="Vesth T.C."/>
            <person name="Nybo J."/>
            <person name="Theobald S."/>
            <person name="Brandl J."/>
            <person name="Frisvad J.C."/>
            <person name="Nielsen K.F."/>
            <person name="Lyhne E.K."/>
            <person name="Kogle M.E."/>
            <person name="Kuo A."/>
            <person name="Riley R."/>
            <person name="Clum A."/>
            <person name="Nolan M."/>
            <person name="Lipzen A."/>
            <person name="Salamov A."/>
            <person name="Henrissat B."/>
            <person name="Wiebenga A."/>
            <person name="De Vries R.P."/>
            <person name="Grigoriev I.V."/>
            <person name="Mortensen U.H."/>
            <person name="Andersen M.R."/>
            <person name="Baker S.E."/>
        </authorList>
    </citation>
    <scope>NUCLEOTIDE SEQUENCE [LARGE SCALE GENOMIC DNA]</scope>
    <source>
        <strain evidence="1 2">CBS 121591</strain>
    </source>
</reference>
<evidence type="ECO:0000313" key="2">
    <source>
        <dbReference type="Proteomes" id="UP000248340"/>
    </source>
</evidence>
<dbReference type="EMBL" id="KZ821809">
    <property type="protein sequence ID" value="PYH75370.1"/>
    <property type="molecule type" value="Genomic_DNA"/>
</dbReference>
<dbReference type="OrthoDB" id="4410856at2759"/>
<name>A0A319BVJ8_9EURO</name>